<dbReference type="SUPFAM" id="SSF103088">
    <property type="entry name" value="OmpA-like"/>
    <property type="match status" value="1"/>
</dbReference>
<evidence type="ECO:0000259" key="5">
    <source>
        <dbReference type="PROSITE" id="PS51123"/>
    </source>
</evidence>
<organism evidence="6 7">
    <name type="scientific">Leptospira kobayashii</name>
    <dbReference type="NCBI Taxonomy" id="1917830"/>
    <lineage>
        <taxon>Bacteria</taxon>
        <taxon>Pseudomonadati</taxon>
        <taxon>Spirochaetota</taxon>
        <taxon>Spirochaetia</taxon>
        <taxon>Leptospirales</taxon>
        <taxon>Leptospiraceae</taxon>
        <taxon>Leptospira</taxon>
    </lineage>
</organism>
<dbReference type="Gene3D" id="3.30.1330.60">
    <property type="entry name" value="OmpA-like domain"/>
    <property type="match status" value="1"/>
</dbReference>
<dbReference type="PANTHER" id="PTHR30329:SF21">
    <property type="entry name" value="LIPOPROTEIN YIAD-RELATED"/>
    <property type="match status" value="1"/>
</dbReference>
<protein>
    <recommendedName>
        <fullName evidence="5">OmpA-like domain-containing protein</fullName>
    </recommendedName>
</protein>
<keyword evidence="3" id="KW-0998">Cell outer membrane</keyword>
<evidence type="ECO:0000313" key="6">
    <source>
        <dbReference type="EMBL" id="BDA79594.1"/>
    </source>
</evidence>
<dbReference type="PANTHER" id="PTHR30329">
    <property type="entry name" value="STATOR ELEMENT OF FLAGELLAR MOTOR COMPLEX"/>
    <property type="match status" value="1"/>
</dbReference>
<name>A0ABN6KEV6_9LEPT</name>
<evidence type="ECO:0000256" key="4">
    <source>
        <dbReference type="PROSITE-ProRule" id="PRU00473"/>
    </source>
</evidence>
<keyword evidence="2 4" id="KW-0472">Membrane</keyword>
<evidence type="ECO:0000313" key="7">
    <source>
        <dbReference type="Proteomes" id="UP000245263"/>
    </source>
</evidence>
<dbReference type="Proteomes" id="UP000245263">
    <property type="component" value="Chromosome 1"/>
</dbReference>
<comment type="subcellular location">
    <subcellularLocation>
        <location evidence="1">Cell outer membrane</location>
    </subcellularLocation>
</comment>
<dbReference type="InterPro" id="IPR050330">
    <property type="entry name" value="Bact_OuterMem_StrucFunc"/>
</dbReference>
<evidence type="ECO:0000256" key="3">
    <source>
        <dbReference type="ARBA" id="ARBA00023237"/>
    </source>
</evidence>
<dbReference type="InterPro" id="IPR006664">
    <property type="entry name" value="OMP_bac"/>
</dbReference>
<proteinExistence type="predicted"/>
<dbReference type="Pfam" id="PF00691">
    <property type="entry name" value="OmpA"/>
    <property type="match status" value="1"/>
</dbReference>
<accession>A0ABN6KEV6</accession>
<dbReference type="InterPro" id="IPR006665">
    <property type="entry name" value="OmpA-like"/>
</dbReference>
<sequence length="245" mass="27147">MNLYSMQNKLKTKVSWKLGLLSFLLISNCVSDQKPQWMQSKAFQKFCGCAAPLPVSSAKAATREEALGSLPEGALDDMGTPDYLERVYSGIKNDFEFTGTQFEQHVDGLVAKGVELKRIEEDKKLREILIVIDGDVAFPSGKSTMTPKAVEMIGKISDAVSLYPETNVRIGGHTDSAGAFTMNLKLSKARAFAVKAEMQRTHQIAEVRFKEVDGYADLRKIVDTMAPEPKNRRTEVRVGTVRIVL</sequence>
<dbReference type="EMBL" id="AP025028">
    <property type="protein sequence ID" value="BDA79594.1"/>
    <property type="molecule type" value="Genomic_DNA"/>
</dbReference>
<gene>
    <name evidence="6" type="ORF">LPTSP3_g25240</name>
</gene>
<evidence type="ECO:0000256" key="1">
    <source>
        <dbReference type="ARBA" id="ARBA00004442"/>
    </source>
</evidence>
<dbReference type="RefSeq" id="WP_242935190.1">
    <property type="nucleotide sequence ID" value="NZ_AP025028.1"/>
</dbReference>
<dbReference type="InterPro" id="IPR036737">
    <property type="entry name" value="OmpA-like_sf"/>
</dbReference>
<dbReference type="CDD" id="cd07185">
    <property type="entry name" value="OmpA_C-like"/>
    <property type="match status" value="1"/>
</dbReference>
<dbReference type="PRINTS" id="PR01021">
    <property type="entry name" value="OMPADOMAIN"/>
</dbReference>
<reference evidence="6 7" key="1">
    <citation type="submission" date="2021-08" db="EMBL/GenBank/DDBJ databases">
        <title>Complete genome sequence of Leptospira kobayashii strain E30.</title>
        <authorList>
            <person name="Nakao R."/>
            <person name="Nakamura S."/>
            <person name="Masuzawa T."/>
            <person name="Koizumi N."/>
        </authorList>
    </citation>
    <scope>NUCLEOTIDE SEQUENCE [LARGE SCALE GENOMIC DNA]</scope>
    <source>
        <strain evidence="6 7">E30</strain>
    </source>
</reference>
<dbReference type="PROSITE" id="PS51123">
    <property type="entry name" value="OMPA_2"/>
    <property type="match status" value="1"/>
</dbReference>
<evidence type="ECO:0000256" key="2">
    <source>
        <dbReference type="ARBA" id="ARBA00023136"/>
    </source>
</evidence>
<feature type="domain" description="OmpA-like" evidence="5">
    <location>
        <begin position="125"/>
        <end position="242"/>
    </location>
</feature>
<keyword evidence="7" id="KW-1185">Reference proteome</keyword>